<dbReference type="InterPro" id="IPR018552">
    <property type="entry name" value="CENP-X"/>
</dbReference>
<evidence type="ECO:0000256" key="9">
    <source>
        <dbReference type="SAM" id="MobiDB-lite"/>
    </source>
</evidence>
<comment type="subcellular location">
    <subcellularLocation>
        <location evidence="1">Nucleus</location>
    </subcellularLocation>
</comment>
<evidence type="ECO:0000256" key="1">
    <source>
        <dbReference type="ARBA" id="ARBA00004123"/>
    </source>
</evidence>
<reference evidence="10" key="1">
    <citation type="submission" date="2025-08" db="UniProtKB">
        <authorList>
            <consortium name="Ensembl"/>
        </authorList>
    </citation>
    <scope>IDENTIFICATION</scope>
</reference>
<name>A0A8D1BQZ2_PIG</name>
<dbReference type="GO" id="GO:0003677">
    <property type="term" value="F:DNA binding"/>
    <property type="evidence" value="ECO:0007669"/>
    <property type="project" value="UniProtKB-KW"/>
</dbReference>
<dbReference type="Proteomes" id="UP000694720">
    <property type="component" value="Unplaced"/>
</dbReference>
<comment type="similarity">
    <text evidence="2">Belongs to the CENP-X/MHF2 family.</text>
</comment>
<protein>
    <recommendedName>
        <fullName evidence="3">Centromere protein X</fullName>
    </recommendedName>
</protein>
<evidence type="ECO:0000256" key="3">
    <source>
        <dbReference type="ARBA" id="ARBA00016388"/>
    </source>
</evidence>
<feature type="region of interest" description="Disordered" evidence="9">
    <location>
        <begin position="195"/>
        <end position="227"/>
    </location>
</feature>
<dbReference type="GO" id="GO:0051382">
    <property type="term" value="P:kinetochore assembly"/>
    <property type="evidence" value="ECO:0007669"/>
    <property type="project" value="InterPro"/>
</dbReference>
<evidence type="ECO:0000313" key="11">
    <source>
        <dbReference type="Proteomes" id="UP000694720"/>
    </source>
</evidence>
<feature type="compositionally biased region" description="Polar residues" evidence="9">
    <location>
        <begin position="98"/>
        <end position="113"/>
    </location>
</feature>
<evidence type="ECO:0000256" key="6">
    <source>
        <dbReference type="ARBA" id="ARBA00023204"/>
    </source>
</evidence>
<dbReference type="PANTHER" id="PTHR28680">
    <property type="entry name" value="CENTROMERE PROTEIN X"/>
    <property type="match status" value="1"/>
</dbReference>
<keyword evidence="6" id="KW-0234">DNA repair</keyword>
<accession>A0A8D1BQZ2</accession>
<organism evidence="10 11">
    <name type="scientific">Sus scrofa</name>
    <name type="common">Pig</name>
    <dbReference type="NCBI Taxonomy" id="9823"/>
    <lineage>
        <taxon>Eukaryota</taxon>
        <taxon>Metazoa</taxon>
        <taxon>Chordata</taxon>
        <taxon>Craniata</taxon>
        <taxon>Vertebrata</taxon>
        <taxon>Euteleostomi</taxon>
        <taxon>Mammalia</taxon>
        <taxon>Eutheria</taxon>
        <taxon>Laurasiatheria</taxon>
        <taxon>Artiodactyla</taxon>
        <taxon>Suina</taxon>
        <taxon>Suidae</taxon>
        <taxon>Sus</taxon>
    </lineage>
</organism>
<dbReference type="GO" id="GO:0006281">
    <property type="term" value="P:DNA repair"/>
    <property type="evidence" value="ECO:0007669"/>
    <property type="project" value="UniProtKB-KW"/>
</dbReference>
<keyword evidence="4" id="KW-0227">DNA damage</keyword>
<dbReference type="AlphaFoldDB" id="A0A8D1BQZ2"/>
<evidence type="ECO:0000256" key="4">
    <source>
        <dbReference type="ARBA" id="ARBA00022763"/>
    </source>
</evidence>
<evidence type="ECO:0000256" key="2">
    <source>
        <dbReference type="ARBA" id="ARBA00009359"/>
    </source>
</evidence>
<keyword evidence="7" id="KW-0539">Nucleus</keyword>
<keyword evidence="5" id="KW-0238">DNA-binding</keyword>
<feature type="compositionally biased region" description="Low complexity" evidence="9">
    <location>
        <begin position="330"/>
        <end position="344"/>
    </location>
</feature>
<dbReference type="GO" id="GO:0005634">
    <property type="term" value="C:nucleus"/>
    <property type="evidence" value="ECO:0007669"/>
    <property type="project" value="UniProtKB-SubCell"/>
</dbReference>
<feature type="region of interest" description="Disordered" evidence="9">
    <location>
        <begin position="59"/>
        <end position="123"/>
    </location>
</feature>
<evidence type="ECO:0000256" key="5">
    <source>
        <dbReference type="ARBA" id="ARBA00023125"/>
    </source>
</evidence>
<evidence type="ECO:0000256" key="8">
    <source>
        <dbReference type="ARBA" id="ARBA00047146"/>
    </source>
</evidence>
<dbReference type="Pfam" id="PF09415">
    <property type="entry name" value="CENP-X"/>
    <property type="match status" value="1"/>
</dbReference>
<dbReference type="Ensembl" id="ENSSSCT00035108993.1">
    <property type="protein sequence ID" value="ENSSSCP00035047261.1"/>
    <property type="gene ID" value="ENSSSCG00035079683.1"/>
</dbReference>
<proteinExistence type="inferred from homology"/>
<comment type="subunit">
    <text evidence="8">Heterodimer with CENPX, sometimes called MHF; this interaction stabilizes both partners. MHF heterodimers can assemble to form tetrameric structures. MHF also coassemble with CENPT-CENPW heterodimers at centromeres to form the tetrameric CENP-T-W-S-X complex. Forms a discrete complex with FANCM and CENPX, called FANCM-MHF; this interaction, probably mediated by direct binding between CENPS and FANCM, leads to synergistic activation of double-stranded DNA binding and strongly stimulates FANCM-mediated DNA remodeling. Recruited by FANCM to the Fanconi anemia (FA) core complex, which consists of CENPS, CENPX, FANCA, FANCB, FANCC, FANCE, FANCF, FANCG, FANCL, FANCM, FAAP24 and FAAP100. The FA core complex associates with Bloom syndrome (BLM) complex, which consists of at least BLM, DNA topoisomerase 3-alpha (TOP3A), RMI1/BLAP75, RPA1/RPA70 and RPA2/RPA32. The super complex between FA and BLM is called BRAFT.</text>
</comment>
<dbReference type="PANTHER" id="PTHR28680:SF1">
    <property type="entry name" value="CENTROMERE PROTEIN X"/>
    <property type="match status" value="1"/>
</dbReference>
<dbReference type="Gene3D" id="6.10.130.30">
    <property type="match status" value="1"/>
</dbReference>
<evidence type="ECO:0000313" key="10">
    <source>
        <dbReference type="Ensembl" id="ENSSSCP00035047261.1"/>
    </source>
</evidence>
<dbReference type="Gene3D" id="1.20.5.4980">
    <property type="match status" value="1"/>
</dbReference>
<dbReference type="CDD" id="cd22921">
    <property type="entry name" value="HFD_CENP-X"/>
    <property type="match status" value="1"/>
</dbReference>
<feature type="region of interest" description="Disordered" evidence="9">
    <location>
        <begin position="330"/>
        <end position="359"/>
    </location>
</feature>
<evidence type="ECO:0000256" key="7">
    <source>
        <dbReference type="ARBA" id="ARBA00023242"/>
    </source>
</evidence>
<sequence>GDWALPRIWPILAVQEVPLVAWAPSLTLTAQLQGSYGALPHQLREDAVHVGVDRPVKGSQWESASSLGQKHETTLVPPGASQGAVSPLPSPQPRRESTSSGNYQPVPSRTQSLKGGVSGPPDTSFVPQELVSKLLHLHFKDDKTKVSGDALQLTAELLKVFVVEAAVRSVRQAQAEDLTRVDVDQLEKVLPQLVGAPPGAGPGPGAVGAGLAAPTGSEHAPRPPTAPGLLRLSTSPWLPACVTAKPRVHVSCGFYFQKGQELLPPGSPPLRQAQAEDLTRVDVDQLEKVLDRPASQQSAPPHVMLCLDAADGGLSGNPAHEGWRLGGALPYAPPGAAERPLGGRSTRRRSGPPANRPSVLRTQAESWGAATSVQAGLSPSSHLTLLRRCSPELCVCSHRAASVNQSRLSRHSLLPFIPSEPGCFQVGGRGGAGDAQQV</sequence>